<dbReference type="Proteomes" id="UP001409291">
    <property type="component" value="Unassembled WGS sequence"/>
</dbReference>
<dbReference type="RefSeq" id="WP_346580311.1">
    <property type="nucleotide sequence ID" value="NZ_JBDJNQ010000001.1"/>
</dbReference>
<accession>A0ABV0BNL4</accession>
<evidence type="ECO:0000313" key="1">
    <source>
        <dbReference type="EMBL" id="MEN5375733.1"/>
    </source>
</evidence>
<comment type="caution">
    <text evidence="1">The sequence shown here is derived from an EMBL/GenBank/DDBJ whole genome shotgun (WGS) entry which is preliminary data.</text>
</comment>
<keyword evidence="2" id="KW-1185">Reference proteome</keyword>
<dbReference type="EMBL" id="JBDJNQ010000001">
    <property type="protein sequence ID" value="MEN5375733.1"/>
    <property type="molecule type" value="Genomic_DNA"/>
</dbReference>
<name>A0ABV0BNL4_9SPHI</name>
<organism evidence="1 2">
    <name type="scientific">Sphingobacterium kitahiroshimense</name>
    <dbReference type="NCBI Taxonomy" id="470446"/>
    <lineage>
        <taxon>Bacteria</taxon>
        <taxon>Pseudomonadati</taxon>
        <taxon>Bacteroidota</taxon>
        <taxon>Sphingobacteriia</taxon>
        <taxon>Sphingobacteriales</taxon>
        <taxon>Sphingobacteriaceae</taxon>
        <taxon>Sphingobacterium</taxon>
    </lineage>
</organism>
<protein>
    <submittedName>
        <fullName evidence="1">Uncharacterized protein</fullName>
    </submittedName>
</protein>
<reference evidence="1 2" key="1">
    <citation type="submission" date="2024-04" db="EMBL/GenBank/DDBJ databases">
        <title>WGS of bacteria from Torrens River.</title>
        <authorList>
            <person name="Wyrsch E.R."/>
            <person name="Drigo B."/>
        </authorList>
    </citation>
    <scope>NUCLEOTIDE SEQUENCE [LARGE SCALE GENOMIC DNA]</scope>
    <source>
        <strain evidence="1 2">TWI391</strain>
    </source>
</reference>
<evidence type="ECO:0000313" key="2">
    <source>
        <dbReference type="Proteomes" id="UP001409291"/>
    </source>
</evidence>
<gene>
    <name evidence="1" type="ORF">ABE541_00490</name>
</gene>
<proteinExistence type="predicted"/>
<sequence>MVSSEKIKNDYLKLLQLIEKEAANETTIQAYLNYLNNYKDRFINEDNIQHGQELRECLKGANRFSDEFSFSNQNISQIRTLINSIYESLNNS</sequence>